<keyword evidence="3" id="KW-0804">Transcription</keyword>
<dbReference type="AlphaFoldDB" id="A0A229NX81"/>
<dbReference type="Pfam" id="PF12625">
    <property type="entry name" value="Arabinose_bd"/>
    <property type="match status" value="1"/>
</dbReference>
<dbReference type="PANTHER" id="PTHR47894">
    <property type="entry name" value="HTH-TYPE TRANSCRIPTIONAL REGULATOR GADX"/>
    <property type="match status" value="1"/>
</dbReference>
<dbReference type="GO" id="GO:0005829">
    <property type="term" value="C:cytosol"/>
    <property type="evidence" value="ECO:0007669"/>
    <property type="project" value="TreeGrafter"/>
</dbReference>
<keyword evidence="2" id="KW-0238">DNA-binding</keyword>
<dbReference type="SMART" id="SM00342">
    <property type="entry name" value="HTH_ARAC"/>
    <property type="match status" value="1"/>
</dbReference>
<keyword evidence="1" id="KW-0805">Transcription regulation</keyword>
<dbReference type="GO" id="GO:0000976">
    <property type="term" value="F:transcription cis-regulatory region binding"/>
    <property type="evidence" value="ECO:0007669"/>
    <property type="project" value="TreeGrafter"/>
</dbReference>
<dbReference type="PROSITE" id="PS01124">
    <property type="entry name" value="HTH_ARAC_FAMILY_2"/>
    <property type="match status" value="1"/>
</dbReference>
<reference evidence="6 7" key="1">
    <citation type="submission" date="2017-07" db="EMBL/GenBank/DDBJ databases">
        <title>Paenibacillus herberti R33 genome sequencing and assembly.</title>
        <authorList>
            <person name="Su W."/>
        </authorList>
    </citation>
    <scope>NUCLEOTIDE SEQUENCE [LARGE SCALE GENOMIC DNA]</scope>
    <source>
        <strain evidence="6 7">R33</strain>
    </source>
</reference>
<name>A0A229NX81_9BACL</name>
<gene>
    <name evidence="6" type="ORF">CGZ75_15455</name>
</gene>
<protein>
    <submittedName>
        <fullName evidence="6">AraC family transcriptional regulator</fullName>
    </submittedName>
</protein>
<evidence type="ECO:0000313" key="6">
    <source>
        <dbReference type="EMBL" id="OXM14344.1"/>
    </source>
</evidence>
<dbReference type="GO" id="GO:0003700">
    <property type="term" value="F:DNA-binding transcription factor activity"/>
    <property type="evidence" value="ECO:0007669"/>
    <property type="project" value="InterPro"/>
</dbReference>
<accession>A0A229NX81</accession>
<feature type="region of interest" description="Disordered" evidence="4">
    <location>
        <begin position="326"/>
        <end position="346"/>
    </location>
</feature>
<comment type="caution">
    <text evidence="6">The sequence shown here is derived from an EMBL/GenBank/DDBJ whole genome shotgun (WGS) entry which is preliminary data.</text>
</comment>
<keyword evidence="7" id="KW-1185">Reference proteome</keyword>
<dbReference type="EMBL" id="NMUQ01000002">
    <property type="protein sequence ID" value="OXM14344.1"/>
    <property type="molecule type" value="Genomic_DNA"/>
</dbReference>
<evidence type="ECO:0000256" key="4">
    <source>
        <dbReference type="SAM" id="MobiDB-lite"/>
    </source>
</evidence>
<proteinExistence type="predicted"/>
<dbReference type="SUPFAM" id="SSF46689">
    <property type="entry name" value="Homeodomain-like"/>
    <property type="match status" value="1"/>
</dbReference>
<evidence type="ECO:0000256" key="2">
    <source>
        <dbReference type="ARBA" id="ARBA00023125"/>
    </source>
</evidence>
<feature type="domain" description="HTH araC/xylS-type" evidence="5">
    <location>
        <begin position="236"/>
        <end position="334"/>
    </location>
</feature>
<dbReference type="Proteomes" id="UP000215145">
    <property type="component" value="Unassembled WGS sequence"/>
</dbReference>
<evidence type="ECO:0000313" key="7">
    <source>
        <dbReference type="Proteomes" id="UP000215145"/>
    </source>
</evidence>
<dbReference type="OrthoDB" id="5582699at2"/>
<dbReference type="InterPro" id="IPR009057">
    <property type="entry name" value="Homeodomain-like_sf"/>
</dbReference>
<dbReference type="InterPro" id="IPR032687">
    <property type="entry name" value="AraC-type_N"/>
</dbReference>
<dbReference type="RefSeq" id="WP_089525168.1">
    <property type="nucleotide sequence ID" value="NZ_NMUQ01000002.1"/>
</dbReference>
<evidence type="ECO:0000256" key="1">
    <source>
        <dbReference type="ARBA" id="ARBA00023015"/>
    </source>
</evidence>
<dbReference type="Gene3D" id="1.10.10.60">
    <property type="entry name" value="Homeodomain-like"/>
    <property type="match status" value="1"/>
</dbReference>
<evidence type="ECO:0000256" key="3">
    <source>
        <dbReference type="ARBA" id="ARBA00023163"/>
    </source>
</evidence>
<evidence type="ECO:0000259" key="5">
    <source>
        <dbReference type="PROSITE" id="PS01124"/>
    </source>
</evidence>
<dbReference type="PANTHER" id="PTHR47894:SF1">
    <property type="entry name" value="HTH-TYPE TRANSCRIPTIONAL REGULATOR VQSM"/>
    <property type="match status" value="1"/>
</dbReference>
<dbReference type="InterPro" id="IPR018060">
    <property type="entry name" value="HTH_AraC"/>
</dbReference>
<sequence length="346" mass="38759">MSMQGVSITLLAASIRGMAARGFDTQLFCRETGLDPELLQRGDARISYEEMDRLMEEASRFTGDRLFGFNQGATMEFSDLGIPGYVMQHCGTVREAVESLNRYHQMICSGYDLEVIPLSAGMTALRFRIWDPSVKVSRHCTEDMVASLYRAVSRLVGRSLVPFGLSLQHAPVVDPEVYRKVLGVMPEFSAEACELRVADEVMDWPVLARDERLLQEFKAVADRVYASMQEGRQTTLQLSRYLLDHAGAALPSLAEAARALGMSTRNLQARLKLEGTTFNRLAAELRRELALRYLSREEHSVAEVAYLLHFSEPSAFHSAFKKWTGQTPGQYRQSRGREAGRTAGGY</sequence>
<organism evidence="6 7">
    <name type="scientific">Paenibacillus herberti</name>
    <dbReference type="NCBI Taxonomy" id="1619309"/>
    <lineage>
        <taxon>Bacteria</taxon>
        <taxon>Bacillati</taxon>
        <taxon>Bacillota</taxon>
        <taxon>Bacilli</taxon>
        <taxon>Bacillales</taxon>
        <taxon>Paenibacillaceae</taxon>
        <taxon>Paenibacillus</taxon>
    </lineage>
</organism>
<dbReference type="Pfam" id="PF12833">
    <property type="entry name" value="HTH_18"/>
    <property type="match status" value="1"/>
</dbReference>